<dbReference type="Proteomes" id="UP001519332">
    <property type="component" value="Unassembled WGS sequence"/>
</dbReference>
<keyword evidence="3" id="KW-1185">Reference proteome</keyword>
<feature type="compositionally biased region" description="Polar residues" evidence="1">
    <location>
        <begin position="71"/>
        <end position="95"/>
    </location>
</feature>
<dbReference type="RefSeq" id="WP_209644480.1">
    <property type="nucleotide sequence ID" value="NZ_JAGINW010000001.1"/>
</dbReference>
<dbReference type="EMBL" id="JAGINW010000001">
    <property type="protein sequence ID" value="MBP2327551.1"/>
    <property type="molecule type" value="Genomic_DNA"/>
</dbReference>
<name>A0ABS4TUC9_9PSEU</name>
<comment type="caution">
    <text evidence="2">The sequence shown here is derived from an EMBL/GenBank/DDBJ whole genome shotgun (WGS) entry which is preliminary data.</text>
</comment>
<protein>
    <submittedName>
        <fullName evidence="2">Uncharacterized protein</fullName>
    </submittedName>
</protein>
<organism evidence="2 3">
    <name type="scientific">Kibdelosporangium banguiense</name>
    <dbReference type="NCBI Taxonomy" id="1365924"/>
    <lineage>
        <taxon>Bacteria</taxon>
        <taxon>Bacillati</taxon>
        <taxon>Actinomycetota</taxon>
        <taxon>Actinomycetes</taxon>
        <taxon>Pseudonocardiales</taxon>
        <taxon>Pseudonocardiaceae</taxon>
        <taxon>Kibdelosporangium</taxon>
    </lineage>
</organism>
<feature type="region of interest" description="Disordered" evidence="1">
    <location>
        <begin position="65"/>
        <end position="95"/>
    </location>
</feature>
<proteinExistence type="predicted"/>
<evidence type="ECO:0000313" key="2">
    <source>
        <dbReference type="EMBL" id="MBP2327551.1"/>
    </source>
</evidence>
<gene>
    <name evidence="2" type="ORF">JOF56_007936</name>
</gene>
<sequence length="95" mass="10071">MRLLELAALTEDRLLAQTLADVVGVSTISRDGGLLWTCWRTTGAAGAGQLRAHCEQGVRDALGKKQFTGRPGTSSQVKAVTGVSESVTDTSLRDR</sequence>
<accession>A0ABS4TUC9</accession>
<evidence type="ECO:0000256" key="1">
    <source>
        <dbReference type="SAM" id="MobiDB-lite"/>
    </source>
</evidence>
<reference evidence="2 3" key="1">
    <citation type="submission" date="2021-03" db="EMBL/GenBank/DDBJ databases">
        <title>Sequencing the genomes of 1000 actinobacteria strains.</title>
        <authorList>
            <person name="Klenk H.-P."/>
        </authorList>
    </citation>
    <scope>NUCLEOTIDE SEQUENCE [LARGE SCALE GENOMIC DNA]</scope>
    <source>
        <strain evidence="2 3">DSM 46670</strain>
    </source>
</reference>
<evidence type="ECO:0000313" key="3">
    <source>
        <dbReference type="Proteomes" id="UP001519332"/>
    </source>
</evidence>